<accession>A0A5C5Q832</accession>
<evidence type="ECO:0000313" key="1">
    <source>
        <dbReference type="EMBL" id="SDE60420.1"/>
    </source>
</evidence>
<dbReference type="AlphaFoldDB" id="A0A5C5Q832"/>
<dbReference type="OrthoDB" id="6684064at2"/>
<dbReference type="GeneID" id="78551895"/>
<dbReference type="RefSeq" id="WP_010566424.1">
    <property type="nucleotide sequence ID" value="NZ_LT629689.1"/>
</dbReference>
<proteinExistence type="predicted"/>
<evidence type="ECO:0000313" key="3">
    <source>
        <dbReference type="Proteomes" id="UP000182858"/>
    </source>
</evidence>
<dbReference type="Proteomes" id="UP000317951">
    <property type="component" value="Unassembled WGS sequence"/>
</dbReference>
<dbReference type="Proteomes" id="UP000182858">
    <property type="component" value="Chromosome I"/>
</dbReference>
<dbReference type="EMBL" id="VFET01000025">
    <property type="protein sequence ID" value="TWS01648.1"/>
    <property type="molecule type" value="Genomic_DNA"/>
</dbReference>
<sequence length="110" mass="12757">MPEETALIQPLPVERDTDGWWSHPDYLAEFDDEITQAQFNDWCQRHQVVTKITYMESDVDADVFDAYMTDGQVDCSAWKIQHPAERGWFILSIHDAEDGPVCIWGKRVTP</sequence>
<evidence type="ECO:0000313" key="4">
    <source>
        <dbReference type="Proteomes" id="UP000317951"/>
    </source>
</evidence>
<name>A0A5C5Q832_9PSED</name>
<organism evidence="2 4">
    <name type="scientific">Pseudomonas extremaustralis</name>
    <dbReference type="NCBI Taxonomy" id="359110"/>
    <lineage>
        <taxon>Bacteria</taxon>
        <taxon>Pseudomonadati</taxon>
        <taxon>Pseudomonadota</taxon>
        <taxon>Gammaproteobacteria</taxon>
        <taxon>Pseudomonadales</taxon>
        <taxon>Pseudomonadaceae</taxon>
        <taxon>Pseudomonas</taxon>
    </lineage>
</organism>
<keyword evidence="3" id="KW-1185">Reference proteome</keyword>
<dbReference type="EMBL" id="LT629689">
    <property type="protein sequence ID" value="SDE60420.1"/>
    <property type="molecule type" value="Genomic_DNA"/>
</dbReference>
<reference evidence="1 3" key="1">
    <citation type="submission" date="2016-10" db="EMBL/GenBank/DDBJ databases">
        <authorList>
            <person name="Varghese N."/>
            <person name="Submissions S."/>
        </authorList>
    </citation>
    <scope>NUCLEOTIDE SEQUENCE [LARGE SCALE GENOMIC DNA]</scope>
    <source>
        <strain evidence="1 3">DSM 17835</strain>
    </source>
</reference>
<reference evidence="2 4" key="2">
    <citation type="submission" date="2019-06" db="EMBL/GenBank/DDBJ databases">
        <title>Pseudomonas bimorpha sp. nov. isolated from bovine raw milk and skim milk concentrate.</title>
        <authorList>
            <person name="Hofmann K."/>
            <person name="Huptas C."/>
            <person name="Doll E."/>
            <person name="Scherer S."/>
            <person name="Wenning M."/>
        </authorList>
    </citation>
    <scope>NUCLEOTIDE SEQUENCE [LARGE SCALE GENOMIC DNA]</scope>
    <source>
        <strain evidence="2 4">DSM 17835</strain>
    </source>
</reference>
<evidence type="ECO:0000313" key="2">
    <source>
        <dbReference type="EMBL" id="TWS01648.1"/>
    </source>
</evidence>
<protein>
    <submittedName>
        <fullName evidence="2">Uncharacterized protein</fullName>
    </submittedName>
</protein>
<gene>
    <name evidence="2" type="ORF">FIV36_23740</name>
    <name evidence="1" type="ORF">SAMN05216591_0347</name>
</gene>